<evidence type="ECO:0000313" key="2">
    <source>
        <dbReference type="Proteomes" id="UP000095038"/>
    </source>
</evidence>
<dbReference type="EMBL" id="KV454475">
    <property type="protein sequence ID" value="ODV63983.1"/>
    <property type="molecule type" value="Genomic_DNA"/>
</dbReference>
<gene>
    <name evidence="1" type="ORF">ASCRUDRAFT_73708</name>
</gene>
<accession>A0A1D2VQU1</accession>
<proteinExistence type="predicted"/>
<dbReference type="AlphaFoldDB" id="A0A1D2VQU1"/>
<dbReference type="InParanoid" id="A0A1D2VQU1"/>
<reference evidence="2" key="1">
    <citation type="submission" date="2016-05" db="EMBL/GenBank/DDBJ databases">
        <title>Comparative genomics of biotechnologically important yeasts.</title>
        <authorList>
            <consortium name="DOE Joint Genome Institute"/>
            <person name="Riley R."/>
            <person name="Haridas S."/>
            <person name="Wolfe K.H."/>
            <person name="Lopes M.R."/>
            <person name="Hittinger C.T."/>
            <person name="Goker M."/>
            <person name="Salamov A."/>
            <person name="Wisecaver J."/>
            <person name="Long T.M."/>
            <person name="Aerts A.L."/>
            <person name="Barry K."/>
            <person name="Choi C."/>
            <person name="Clum A."/>
            <person name="Coughlan A.Y."/>
            <person name="Deshpande S."/>
            <person name="Douglass A.P."/>
            <person name="Hanson S.J."/>
            <person name="Klenk H.-P."/>
            <person name="Labutti K."/>
            <person name="Lapidus A."/>
            <person name="Lindquist E."/>
            <person name="Lipzen A."/>
            <person name="Meier-Kolthoff J.P."/>
            <person name="Ohm R.A."/>
            <person name="Otillar R.P."/>
            <person name="Pangilinan J."/>
            <person name="Peng Y."/>
            <person name="Rokas A."/>
            <person name="Rosa C.A."/>
            <person name="Scheuner C."/>
            <person name="Sibirny A.A."/>
            <person name="Slot J.C."/>
            <person name="Stielow J.B."/>
            <person name="Sun H."/>
            <person name="Kurtzman C.P."/>
            <person name="Blackwell M."/>
            <person name="Grigoriev I.V."/>
            <person name="Jeffries T.W."/>
        </authorList>
    </citation>
    <scope>NUCLEOTIDE SEQUENCE [LARGE SCALE GENOMIC DNA]</scope>
    <source>
        <strain evidence="2">DSM 1968</strain>
    </source>
</reference>
<keyword evidence="2" id="KW-1185">Reference proteome</keyword>
<organism evidence="1 2">
    <name type="scientific">Ascoidea rubescens DSM 1968</name>
    <dbReference type="NCBI Taxonomy" id="1344418"/>
    <lineage>
        <taxon>Eukaryota</taxon>
        <taxon>Fungi</taxon>
        <taxon>Dikarya</taxon>
        <taxon>Ascomycota</taxon>
        <taxon>Saccharomycotina</taxon>
        <taxon>Saccharomycetes</taxon>
        <taxon>Ascoideaceae</taxon>
        <taxon>Ascoidea</taxon>
    </lineage>
</organism>
<evidence type="ECO:0000313" key="1">
    <source>
        <dbReference type="EMBL" id="ODV63983.1"/>
    </source>
</evidence>
<name>A0A1D2VQU1_9ASCO</name>
<dbReference type="Proteomes" id="UP000095038">
    <property type="component" value="Unassembled WGS sequence"/>
</dbReference>
<sequence>MKRVATENKPHSCSPISVLRSKYLLKTLPPSVSPNVYVTRLAPPNCALIPPKLALKKTDQ</sequence>
<dbReference type="GeneID" id="30966039"/>
<dbReference type="RefSeq" id="XP_020050290.1">
    <property type="nucleotide sequence ID" value="XM_020192403.1"/>
</dbReference>
<protein>
    <submittedName>
        <fullName evidence="1">Uncharacterized protein</fullName>
    </submittedName>
</protein>